<accession>A0A2W5SR87</accession>
<proteinExistence type="predicted"/>
<feature type="coiled-coil region" evidence="1">
    <location>
        <begin position="66"/>
        <end position="93"/>
    </location>
</feature>
<reference evidence="3 4" key="1">
    <citation type="submission" date="2017-08" db="EMBL/GenBank/DDBJ databases">
        <title>Infants hospitalized years apart are colonized by the same room-sourced microbial strains.</title>
        <authorList>
            <person name="Brooks B."/>
            <person name="Olm M.R."/>
            <person name="Firek B.A."/>
            <person name="Baker R."/>
            <person name="Thomas B.C."/>
            <person name="Morowitz M.J."/>
            <person name="Banfield J.F."/>
        </authorList>
    </citation>
    <scope>NUCLEOTIDE SEQUENCE [LARGE SCALE GENOMIC DNA]</scope>
    <source>
        <strain evidence="3">S2_003_000_R1_3</strain>
    </source>
</reference>
<sequence length="425" mass="44975">MEYKYIDRDSYGEFSPSTVIDRLESAGVIPHELADVFTQASNAVLNVSDDVRSHVEQALSTLASEADSSQKIKDTLKANLETALEESDLLKKVADFKTAADELVDGLDKQLEDLGLGDVSALDDVRSSVKDFAEALDTFNGSAPISKIVEKLPGGALPGHVLEALASLRQEELDEVRKHVDAITDRGGRVIADLASIGADEAVRHAARATKALSPLLAIALAIGAVVGQGAEAVKAITNVGSALKLAIVKGFLTAGKGLLAAPVIAQVKAAKTLPFVVVALQMFNHHEIRMALLNAFNDLIVNSLTAFNTSLVVKAVRGAVDVLALSAPIRIAVRGNNIMLILNALNIGRIMFNIFLLTRIPQIGHLPIRGLGLRGVETLIAGAYRNWRLLKTILAPLPLKPGVLLGDVAALTIVAYLVVGALTV</sequence>
<keyword evidence="2" id="KW-0472">Membrane</keyword>
<evidence type="ECO:0000256" key="2">
    <source>
        <dbReference type="SAM" id="Phobius"/>
    </source>
</evidence>
<dbReference type="EMBL" id="QFRA01000006">
    <property type="protein sequence ID" value="PZR05432.1"/>
    <property type="molecule type" value="Genomic_DNA"/>
</dbReference>
<gene>
    <name evidence="3" type="ORF">DI525_03885</name>
</gene>
<keyword evidence="1" id="KW-0175">Coiled coil</keyword>
<keyword evidence="2" id="KW-1133">Transmembrane helix</keyword>
<keyword evidence="2" id="KW-0812">Transmembrane</keyword>
<protein>
    <submittedName>
        <fullName evidence="3">Uncharacterized protein</fullName>
    </submittedName>
</protein>
<evidence type="ECO:0000256" key="1">
    <source>
        <dbReference type="SAM" id="Coils"/>
    </source>
</evidence>
<dbReference type="AlphaFoldDB" id="A0A2W5SR87"/>
<evidence type="ECO:0000313" key="4">
    <source>
        <dbReference type="Proteomes" id="UP000249432"/>
    </source>
</evidence>
<feature type="transmembrane region" description="Helical" evidence="2">
    <location>
        <begin position="404"/>
        <end position="423"/>
    </location>
</feature>
<organism evidence="3 4">
    <name type="scientific">Corynebacterium kroppenstedtii</name>
    <dbReference type="NCBI Taxonomy" id="161879"/>
    <lineage>
        <taxon>Bacteria</taxon>
        <taxon>Bacillati</taxon>
        <taxon>Actinomycetota</taxon>
        <taxon>Actinomycetes</taxon>
        <taxon>Mycobacteriales</taxon>
        <taxon>Corynebacteriaceae</taxon>
        <taxon>Corynebacterium</taxon>
    </lineage>
</organism>
<dbReference type="Proteomes" id="UP000249432">
    <property type="component" value="Unassembled WGS sequence"/>
</dbReference>
<comment type="caution">
    <text evidence="3">The sequence shown here is derived from an EMBL/GenBank/DDBJ whole genome shotgun (WGS) entry which is preliminary data.</text>
</comment>
<name>A0A2W5SR87_9CORY</name>
<evidence type="ECO:0000313" key="3">
    <source>
        <dbReference type="EMBL" id="PZR05432.1"/>
    </source>
</evidence>
<dbReference type="RefSeq" id="WP_303734479.1">
    <property type="nucleotide sequence ID" value="NZ_CAKZHK010000008.1"/>
</dbReference>